<reference evidence="1" key="1">
    <citation type="submission" date="2023-04" db="EMBL/GenBank/DDBJ databases">
        <title>A chromosome-level genome assembly of the parasitoid wasp Eretmocerus hayati.</title>
        <authorList>
            <person name="Zhong Y."/>
            <person name="Liu S."/>
            <person name="Liu Y."/>
        </authorList>
    </citation>
    <scope>NUCLEOTIDE SEQUENCE</scope>
    <source>
        <strain evidence="1">ZJU_SS_LIU_2023</strain>
    </source>
</reference>
<protein>
    <submittedName>
        <fullName evidence="1">Uncharacterized protein</fullName>
    </submittedName>
</protein>
<comment type="caution">
    <text evidence="1">The sequence shown here is derived from an EMBL/GenBank/DDBJ whole genome shotgun (WGS) entry which is preliminary data.</text>
</comment>
<proteinExistence type="predicted"/>
<gene>
    <name evidence="1" type="ORF">QAD02_013850</name>
</gene>
<dbReference type="Proteomes" id="UP001239111">
    <property type="component" value="Chromosome 2"/>
</dbReference>
<sequence>MRIVRKNFTEEIERSEKEVGEVIELLTKKGVFCYDYVDSWEKLEEAYSPIECFFNQLTNSGIDQKSYDHGKRVWNTSGCRDLGIMAFYQTLNKPAYPPKLKVADMVIGKPYRILAGRMVNSPWGETCLLEIQDGEQIRTIYLPQKISQSVKANSRQFLPAFNSGKDFVTHLERQRYQLAVSTGKRRKRSDLSERELALVRRKDREKKRLKRLKDEEVTNPETSSNKSDNPADSTPKTRKKLVRLVLENSSEPSCSDSPKSKTDAFLATEPSKDAIRKKLVFGEALKQDIKSRYETTSKIAEKQYLANLTRGRVVKKYRISSEVKRNVTPAIRIKIRDDFNLMNFKKKQRAAVEITRKSLENFYCENSIIDPGENAYVTVNGEKFQERYLQTSLTDLHQRYLKQINYHMGFTTFTKYRPSYCVAPKVTERDTCARHVHENFSLLVQSLFKNEMIPYNSSDKILSELLCAHRTDECFSRECPSCNQNNMKLEIADKESDEIFNYLQWITEKETRISARTKKEIQVQVTKKVLMTCKISNLEKLFHDSLRNFVEHEGRIFHQQNFWKNIENVITLSDLLFILDFSQNWLGKCTKEVHALHFGASRPQFSLHTGMLYSQLLNEGFTTISESLSHDAIAIVTHLKNILDFYLPRFPLVTNLGFLSDGPTTQYKNRFAIHAITQFLLPLYPQILTFSWNFSEAGHGKGPADGIGAVVKRAADDKVKYGADIMDLDSLMSALGDSVEKIHISPVSSDDISQVESQIDKVQAKAFVGLTKVHQYTWSEENPKQVFFNTLSCSACFPGVRCDHYCIRLINYDVVPNSSKKRKSTLEQPSKKTSKKVKRRVVEKMVRMTSKEVLRRNKKK</sequence>
<organism evidence="1 2">
    <name type="scientific">Eretmocerus hayati</name>
    <dbReference type="NCBI Taxonomy" id="131215"/>
    <lineage>
        <taxon>Eukaryota</taxon>
        <taxon>Metazoa</taxon>
        <taxon>Ecdysozoa</taxon>
        <taxon>Arthropoda</taxon>
        <taxon>Hexapoda</taxon>
        <taxon>Insecta</taxon>
        <taxon>Pterygota</taxon>
        <taxon>Neoptera</taxon>
        <taxon>Endopterygota</taxon>
        <taxon>Hymenoptera</taxon>
        <taxon>Apocrita</taxon>
        <taxon>Proctotrupomorpha</taxon>
        <taxon>Chalcidoidea</taxon>
        <taxon>Aphelinidae</taxon>
        <taxon>Aphelininae</taxon>
        <taxon>Eretmocerus</taxon>
    </lineage>
</organism>
<dbReference type="EMBL" id="CM056742">
    <property type="protein sequence ID" value="KAJ8678063.1"/>
    <property type="molecule type" value="Genomic_DNA"/>
</dbReference>
<evidence type="ECO:0000313" key="2">
    <source>
        <dbReference type="Proteomes" id="UP001239111"/>
    </source>
</evidence>
<evidence type="ECO:0000313" key="1">
    <source>
        <dbReference type="EMBL" id="KAJ8678063.1"/>
    </source>
</evidence>
<accession>A0ACC2P4N3</accession>
<keyword evidence="2" id="KW-1185">Reference proteome</keyword>
<name>A0ACC2P4N3_9HYME</name>